<name>A0A8J7IWB7_9CYAN</name>
<comment type="caution">
    <text evidence="1">The sequence shown here is derived from an EMBL/GenBank/DDBJ whole genome shotgun (WGS) entry which is preliminary data.</text>
</comment>
<keyword evidence="2" id="KW-1185">Reference proteome</keyword>
<dbReference type="EMBL" id="JADEWZ010000033">
    <property type="protein sequence ID" value="MBE9117913.1"/>
    <property type="molecule type" value="Genomic_DNA"/>
</dbReference>
<gene>
    <name evidence="1" type="ORF">IQ249_18610</name>
</gene>
<organism evidence="1 2">
    <name type="scientific">Lusitaniella coriacea LEGE 07157</name>
    <dbReference type="NCBI Taxonomy" id="945747"/>
    <lineage>
        <taxon>Bacteria</taxon>
        <taxon>Bacillati</taxon>
        <taxon>Cyanobacteriota</taxon>
        <taxon>Cyanophyceae</taxon>
        <taxon>Spirulinales</taxon>
        <taxon>Lusitaniellaceae</taxon>
        <taxon>Lusitaniella</taxon>
    </lineage>
</organism>
<dbReference type="Proteomes" id="UP000654482">
    <property type="component" value="Unassembled WGS sequence"/>
</dbReference>
<evidence type="ECO:0000313" key="1">
    <source>
        <dbReference type="EMBL" id="MBE9117913.1"/>
    </source>
</evidence>
<dbReference type="AlphaFoldDB" id="A0A8J7IWB7"/>
<reference evidence="1" key="1">
    <citation type="submission" date="2020-10" db="EMBL/GenBank/DDBJ databases">
        <authorList>
            <person name="Castelo-Branco R."/>
            <person name="Eusebio N."/>
            <person name="Adriana R."/>
            <person name="Vieira A."/>
            <person name="Brugerolle De Fraissinette N."/>
            <person name="Rezende De Castro R."/>
            <person name="Schneider M.P."/>
            <person name="Vasconcelos V."/>
            <person name="Leao P.N."/>
        </authorList>
    </citation>
    <scope>NUCLEOTIDE SEQUENCE</scope>
    <source>
        <strain evidence="1">LEGE 07157</strain>
    </source>
</reference>
<dbReference type="RefSeq" id="WP_194031001.1">
    <property type="nucleotide sequence ID" value="NZ_JADEWZ010000033.1"/>
</dbReference>
<proteinExistence type="predicted"/>
<accession>A0A8J7IWB7</accession>
<evidence type="ECO:0000313" key="2">
    <source>
        <dbReference type="Proteomes" id="UP000654482"/>
    </source>
</evidence>
<protein>
    <submittedName>
        <fullName evidence="1">Uncharacterized protein</fullName>
    </submittedName>
</protein>
<sequence length="222" mass="26625">MSIYYEFALECYLIQNIDREVINILTYMTRSEEYEFEKPKIDYSLFQEGSDYKKIVEIEGNEFTVIQSEWRTILTNYPREGEQYLPGKFGSAFNNNNELSFRKLLRDDEFDNIWWLLLPWLASISETQGFVGYYRSDLDDFPNLIYFFEHEFHIYNVIPKHHIQDWISDKPKNLICLRECALSQVVKQELLRQANTRKISLEEYIMSVVTQNWISESELSIT</sequence>